<dbReference type="PANTHER" id="PTHR11999">
    <property type="entry name" value="GROUP II PYRIDOXAL-5-PHOSPHATE DECARBOXYLASE"/>
    <property type="match status" value="1"/>
</dbReference>
<dbReference type="OrthoDB" id="639767at2759"/>
<dbReference type="InterPro" id="IPR002129">
    <property type="entry name" value="PyrdxlP-dep_de-COase"/>
</dbReference>
<protein>
    <recommendedName>
        <fullName evidence="10">PLP-dependent transferase</fullName>
    </recommendedName>
</protein>
<evidence type="ECO:0000256" key="1">
    <source>
        <dbReference type="ARBA" id="ARBA00001933"/>
    </source>
</evidence>
<dbReference type="GO" id="GO:0006520">
    <property type="term" value="P:amino acid metabolic process"/>
    <property type="evidence" value="ECO:0007669"/>
    <property type="project" value="InterPro"/>
</dbReference>
<dbReference type="InterPro" id="IPR010977">
    <property type="entry name" value="Aromatic_deC"/>
</dbReference>
<dbReference type="Gene3D" id="1.20.1340.10">
    <property type="entry name" value="dopa decarboxylase, N-terminal domain"/>
    <property type="match status" value="1"/>
</dbReference>
<dbReference type="SUPFAM" id="SSF53383">
    <property type="entry name" value="PLP-dependent transferases"/>
    <property type="match status" value="1"/>
</dbReference>
<dbReference type="STRING" id="1314800.A0A1B7MS50"/>
<dbReference type="InterPro" id="IPR015422">
    <property type="entry name" value="PyrdxlP-dep_Trfase_small"/>
</dbReference>
<dbReference type="Proteomes" id="UP000092154">
    <property type="component" value="Unassembled WGS sequence"/>
</dbReference>
<feature type="modified residue" description="N6-(pyridoxal phosphate)lysine" evidence="6">
    <location>
        <position position="350"/>
    </location>
</feature>
<dbReference type="InterPro" id="IPR015421">
    <property type="entry name" value="PyrdxlP-dep_Trfase_major"/>
</dbReference>
<dbReference type="GO" id="GO:0030170">
    <property type="term" value="F:pyridoxal phosphate binding"/>
    <property type="evidence" value="ECO:0007669"/>
    <property type="project" value="InterPro"/>
</dbReference>
<keyword evidence="3" id="KW-0210">Decarboxylase</keyword>
<proteinExistence type="inferred from homology"/>
<evidence type="ECO:0000256" key="4">
    <source>
        <dbReference type="ARBA" id="ARBA00022898"/>
    </source>
</evidence>
<evidence type="ECO:0000256" key="2">
    <source>
        <dbReference type="ARBA" id="ARBA00009533"/>
    </source>
</evidence>
<dbReference type="Pfam" id="PF00282">
    <property type="entry name" value="Pyridoxal_deC"/>
    <property type="match status" value="1"/>
</dbReference>
<gene>
    <name evidence="8" type="ORF">K503DRAFT_370304</name>
</gene>
<dbReference type="PROSITE" id="PS00392">
    <property type="entry name" value="DDC_GAD_HDC_YDC"/>
    <property type="match status" value="1"/>
</dbReference>
<evidence type="ECO:0000313" key="9">
    <source>
        <dbReference type="Proteomes" id="UP000092154"/>
    </source>
</evidence>
<dbReference type="AlphaFoldDB" id="A0A1B7MS50"/>
<name>A0A1B7MS50_9AGAM</name>
<sequence>MAHCIRYLRLGQQAQEPIPTPSRGHQPISKLDWHLQRIRRSVDRVSNPLFMDIGQFRRAGYQAIDRICDYYISLRDMSVTSQVEPGYLRKLLPASAPTVGEDFQLIADDYLKYILPGLTHWQHPSFFAYCPASCSFESILGEIYASSMSNPGFSWSVGPACTELEAVVMDWSAQILGLDKSFCNTTEVGGGVIQATACDAALVATVAARSRYIHEHPQVPLEKLILYTTTQTHSLGEKTGLILGLKVRALQVTEEDEFALRGETLEMALKEDVHVGLHPFILIATLGTTSSGAVDRLDEIGDVVKSHPFLWLHVDAAWAGVALVCPEYREVCQLPAINSYADSFCTNFHKWGLIQLDASCLWVRQRKHLTDALDVTPEFLRSKCGDAGTAIDYRNWNIGLSRRFRSLKFWFVLRARGIEGFQKHITNCIKLNTQFAQGIRESDQFSFVAKPFLALTVFRLAPQSLSHLTTSELNGLNRAFYARLAARDDIAMTQTELNGVFCVRMSIGAERTVEGDIDRALAVIAEEGRIALQEWENMQTQVGLCCVP</sequence>
<dbReference type="GO" id="GO:0005737">
    <property type="term" value="C:cytoplasm"/>
    <property type="evidence" value="ECO:0007669"/>
    <property type="project" value="TreeGrafter"/>
</dbReference>
<evidence type="ECO:0000256" key="3">
    <source>
        <dbReference type="ARBA" id="ARBA00022793"/>
    </source>
</evidence>
<comment type="cofactor">
    <cofactor evidence="1 6 7">
        <name>pyridoxal 5'-phosphate</name>
        <dbReference type="ChEBI" id="CHEBI:597326"/>
    </cofactor>
</comment>
<dbReference type="InterPro" id="IPR021115">
    <property type="entry name" value="Pyridoxal-P_BS"/>
</dbReference>
<dbReference type="InParanoid" id="A0A1B7MS50"/>
<evidence type="ECO:0000256" key="6">
    <source>
        <dbReference type="PIRSR" id="PIRSR602129-50"/>
    </source>
</evidence>
<dbReference type="Gene3D" id="3.40.640.10">
    <property type="entry name" value="Type I PLP-dependent aspartate aminotransferase-like (Major domain)"/>
    <property type="match status" value="1"/>
</dbReference>
<dbReference type="GO" id="GO:0016831">
    <property type="term" value="F:carboxy-lyase activity"/>
    <property type="evidence" value="ECO:0007669"/>
    <property type="project" value="UniProtKB-KW"/>
</dbReference>
<dbReference type="EMBL" id="KV448502">
    <property type="protein sequence ID" value="OAX35426.1"/>
    <property type="molecule type" value="Genomic_DNA"/>
</dbReference>
<evidence type="ECO:0008006" key="10">
    <source>
        <dbReference type="Google" id="ProtNLM"/>
    </source>
</evidence>
<dbReference type="InterPro" id="IPR015424">
    <property type="entry name" value="PyrdxlP-dep_Trfase"/>
</dbReference>
<dbReference type="GO" id="GO:0019752">
    <property type="term" value="P:carboxylic acid metabolic process"/>
    <property type="evidence" value="ECO:0007669"/>
    <property type="project" value="InterPro"/>
</dbReference>
<evidence type="ECO:0000256" key="7">
    <source>
        <dbReference type="RuleBase" id="RU000382"/>
    </source>
</evidence>
<dbReference type="PRINTS" id="PR00800">
    <property type="entry name" value="YHDCRBOXLASE"/>
</dbReference>
<dbReference type="PANTHER" id="PTHR11999:SF70">
    <property type="entry name" value="MIP05841P"/>
    <property type="match status" value="1"/>
</dbReference>
<keyword evidence="5 7" id="KW-0456">Lyase</keyword>
<dbReference type="Gene3D" id="3.90.1150.10">
    <property type="entry name" value="Aspartate Aminotransferase, domain 1"/>
    <property type="match status" value="1"/>
</dbReference>
<comment type="similarity">
    <text evidence="2 7">Belongs to the group II decarboxylase family.</text>
</comment>
<keyword evidence="4 6" id="KW-0663">Pyridoxal phosphate</keyword>
<evidence type="ECO:0000313" key="8">
    <source>
        <dbReference type="EMBL" id="OAX35426.1"/>
    </source>
</evidence>
<accession>A0A1B7MS50</accession>
<organism evidence="8 9">
    <name type="scientific">Rhizopogon vinicolor AM-OR11-026</name>
    <dbReference type="NCBI Taxonomy" id="1314800"/>
    <lineage>
        <taxon>Eukaryota</taxon>
        <taxon>Fungi</taxon>
        <taxon>Dikarya</taxon>
        <taxon>Basidiomycota</taxon>
        <taxon>Agaricomycotina</taxon>
        <taxon>Agaricomycetes</taxon>
        <taxon>Agaricomycetidae</taxon>
        <taxon>Boletales</taxon>
        <taxon>Suillineae</taxon>
        <taxon>Rhizopogonaceae</taxon>
        <taxon>Rhizopogon</taxon>
    </lineage>
</organism>
<evidence type="ECO:0000256" key="5">
    <source>
        <dbReference type="ARBA" id="ARBA00023239"/>
    </source>
</evidence>
<keyword evidence="9" id="KW-1185">Reference proteome</keyword>
<reference evidence="8 9" key="1">
    <citation type="submission" date="2016-06" db="EMBL/GenBank/DDBJ databases">
        <title>Comparative genomics of the ectomycorrhizal sister species Rhizopogon vinicolor and Rhizopogon vesiculosus (Basidiomycota: Boletales) reveals a divergence of the mating type B locus.</title>
        <authorList>
            <consortium name="DOE Joint Genome Institute"/>
            <person name="Mujic A.B."/>
            <person name="Kuo A."/>
            <person name="Tritt A."/>
            <person name="Lipzen A."/>
            <person name="Chen C."/>
            <person name="Johnson J."/>
            <person name="Sharma A."/>
            <person name="Barry K."/>
            <person name="Grigoriev I.V."/>
            <person name="Spatafora J.W."/>
        </authorList>
    </citation>
    <scope>NUCLEOTIDE SEQUENCE [LARGE SCALE GENOMIC DNA]</scope>
    <source>
        <strain evidence="8 9">AM-OR11-026</strain>
    </source>
</reference>